<feature type="transmembrane region" description="Helical" evidence="12">
    <location>
        <begin position="102"/>
        <end position="123"/>
    </location>
</feature>
<accession>A0A2A3YFP6</accession>
<keyword evidence="7" id="KW-0378">Hydrolase</keyword>
<feature type="domain" description="Peptidase M50" evidence="13">
    <location>
        <begin position="135"/>
        <end position="181"/>
    </location>
</feature>
<proteinExistence type="inferred from homology"/>
<feature type="transmembrane region" description="Helical" evidence="12">
    <location>
        <begin position="208"/>
        <end position="227"/>
    </location>
</feature>
<evidence type="ECO:0000256" key="7">
    <source>
        <dbReference type="ARBA" id="ARBA00022801"/>
    </source>
</evidence>
<sequence>MKSPTLRLGSLPPIRVSPGTLVTVLVLALILYPSFSGPGDVLSVPAALLALGIALFMIVSVLVHEGAHALSARAFGATVDHIALTLWGGHTQYRGKEMSARASVAISLAGPVSNLALALVALGAESVSGPGTAAAVFWSFCARLNIALAVFNLLPGLPMDGGRAVEALLGGVLRNPLLGTRVTAWTGRALALAVVAIPLWWIVRAEGAGMFLLLTLVWAMLIAGMLWQGASSALHAATLQRRVDTLDALDLVRPLRLVTPQQTLSSLGSEAELTNVLVLEQRAIRPGVVGRAYRILPEAVAAVPSAHRERTPASAVAGPVGEVGLLDASLRGSELVSAMLALPVPVYLAMGEPGQIRGIILSDDVNDLLRGR</sequence>
<comment type="similarity">
    <text evidence="3">Belongs to the peptidase M50B family.</text>
</comment>
<feature type="transmembrane region" description="Helical" evidence="12">
    <location>
        <begin position="12"/>
        <end position="35"/>
    </location>
</feature>
<dbReference type="GO" id="GO:0016020">
    <property type="term" value="C:membrane"/>
    <property type="evidence" value="ECO:0007669"/>
    <property type="project" value="UniProtKB-SubCell"/>
</dbReference>
<dbReference type="Proteomes" id="UP000218598">
    <property type="component" value="Unassembled WGS sequence"/>
</dbReference>
<dbReference type="PANTHER" id="PTHR39188">
    <property type="entry name" value="MEMBRANE-ASSOCIATED ZINC METALLOPROTEASE M50B"/>
    <property type="match status" value="1"/>
</dbReference>
<evidence type="ECO:0000256" key="5">
    <source>
        <dbReference type="ARBA" id="ARBA00022692"/>
    </source>
</evidence>
<keyword evidence="4" id="KW-0645">Protease</keyword>
<dbReference type="RefSeq" id="WP_096166174.1">
    <property type="nucleotide sequence ID" value="NZ_JBQQGT010000027.1"/>
</dbReference>
<dbReference type="EMBL" id="NRGR01000025">
    <property type="protein sequence ID" value="PCC38163.1"/>
    <property type="molecule type" value="Genomic_DNA"/>
</dbReference>
<evidence type="ECO:0000256" key="3">
    <source>
        <dbReference type="ARBA" id="ARBA00007931"/>
    </source>
</evidence>
<feature type="transmembrane region" description="Helical" evidence="12">
    <location>
        <begin position="182"/>
        <end position="202"/>
    </location>
</feature>
<evidence type="ECO:0000256" key="6">
    <source>
        <dbReference type="ARBA" id="ARBA00022723"/>
    </source>
</evidence>
<keyword evidence="8" id="KW-0862">Zinc</keyword>
<gene>
    <name evidence="14" type="ORF">CIK66_15620</name>
</gene>
<keyword evidence="6" id="KW-0479">Metal-binding</keyword>
<comment type="cofactor">
    <cofactor evidence="1">
        <name>Zn(2+)</name>
        <dbReference type="ChEBI" id="CHEBI:29105"/>
    </cofactor>
</comment>
<evidence type="ECO:0000256" key="12">
    <source>
        <dbReference type="SAM" id="Phobius"/>
    </source>
</evidence>
<evidence type="ECO:0000256" key="1">
    <source>
        <dbReference type="ARBA" id="ARBA00001947"/>
    </source>
</evidence>
<evidence type="ECO:0000256" key="10">
    <source>
        <dbReference type="ARBA" id="ARBA00023049"/>
    </source>
</evidence>
<dbReference type="GO" id="GO:0006508">
    <property type="term" value="P:proteolysis"/>
    <property type="evidence" value="ECO:0007669"/>
    <property type="project" value="UniProtKB-KW"/>
</dbReference>
<protein>
    <submittedName>
        <fullName evidence="14">Peptidase</fullName>
    </submittedName>
</protein>
<evidence type="ECO:0000256" key="4">
    <source>
        <dbReference type="ARBA" id="ARBA00022670"/>
    </source>
</evidence>
<evidence type="ECO:0000256" key="11">
    <source>
        <dbReference type="ARBA" id="ARBA00023136"/>
    </source>
</evidence>
<feature type="domain" description="Peptidase M50" evidence="13">
    <location>
        <begin position="54"/>
        <end position="123"/>
    </location>
</feature>
<dbReference type="OrthoDB" id="9781963at2"/>
<evidence type="ECO:0000256" key="8">
    <source>
        <dbReference type="ARBA" id="ARBA00022833"/>
    </source>
</evidence>
<evidence type="ECO:0000256" key="9">
    <source>
        <dbReference type="ARBA" id="ARBA00022989"/>
    </source>
</evidence>
<name>A0A2A3YFP6_9MICO</name>
<keyword evidence="15" id="KW-1185">Reference proteome</keyword>
<evidence type="ECO:0000256" key="2">
    <source>
        <dbReference type="ARBA" id="ARBA00004141"/>
    </source>
</evidence>
<feature type="transmembrane region" description="Helical" evidence="12">
    <location>
        <begin position="135"/>
        <end position="154"/>
    </location>
</feature>
<evidence type="ECO:0000259" key="13">
    <source>
        <dbReference type="Pfam" id="PF02163"/>
    </source>
</evidence>
<dbReference type="InterPro" id="IPR008915">
    <property type="entry name" value="Peptidase_M50"/>
</dbReference>
<dbReference type="GeneID" id="95328341"/>
<dbReference type="GO" id="GO:0046872">
    <property type="term" value="F:metal ion binding"/>
    <property type="evidence" value="ECO:0007669"/>
    <property type="project" value="UniProtKB-KW"/>
</dbReference>
<dbReference type="Pfam" id="PF02163">
    <property type="entry name" value="Peptidase_M50"/>
    <property type="match status" value="2"/>
</dbReference>
<organism evidence="14 15">
    <name type="scientific">Brachybacterium alimentarium</name>
    <dbReference type="NCBI Taxonomy" id="47845"/>
    <lineage>
        <taxon>Bacteria</taxon>
        <taxon>Bacillati</taxon>
        <taxon>Actinomycetota</taxon>
        <taxon>Actinomycetes</taxon>
        <taxon>Micrococcales</taxon>
        <taxon>Dermabacteraceae</taxon>
        <taxon>Brachybacterium</taxon>
    </lineage>
</organism>
<evidence type="ECO:0000313" key="14">
    <source>
        <dbReference type="EMBL" id="PCC38163.1"/>
    </source>
</evidence>
<keyword evidence="5 12" id="KW-0812">Transmembrane</keyword>
<evidence type="ECO:0000313" key="15">
    <source>
        <dbReference type="Proteomes" id="UP000218598"/>
    </source>
</evidence>
<comment type="caution">
    <text evidence="14">The sequence shown here is derived from an EMBL/GenBank/DDBJ whole genome shotgun (WGS) entry which is preliminary data.</text>
</comment>
<comment type="subcellular location">
    <subcellularLocation>
        <location evidence="2">Membrane</location>
        <topology evidence="2">Multi-pass membrane protein</topology>
    </subcellularLocation>
</comment>
<dbReference type="GO" id="GO:0008237">
    <property type="term" value="F:metallopeptidase activity"/>
    <property type="evidence" value="ECO:0007669"/>
    <property type="project" value="UniProtKB-KW"/>
</dbReference>
<keyword evidence="9 12" id="KW-1133">Transmembrane helix</keyword>
<dbReference type="PANTHER" id="PTHR39188:SF3">
    <property type="entry name" value="STAGE IV SPORULATION PROTEIN FB"/>
    <property type="match status" value="1"/>
</dbReference>
<feature type="transmembrane region" description="Helical" evidence="12">
    <location>
        <begin position="41"/>
        <end position="63"/>
    </location>
</feature>
<keyword evidence="10" id="KW-0482">Metalloprotease</keyword>
<dbReference type="AlphaFoldDB" id="A0A2A3YFP6"/>
<reference evidence="14 15" key="1">
    <citation type="journal article" date="2017" name="Elife">
        <title>Extensive horizontal gene transfer in cheese-associated bacteria.</title>
        <authorList>
            <person name="Bonham K.S."/>
            <person name="Wolfe B.E."/>
            <person name="Dutton R.J."/>
        </authorList>
    </citation>
    <scope>NUCLEOTIDE SEQUENCE [LARGE SCALE GENOMIC DNA]</scope>
    <source>
        <strain evidence="14 15">341_9</strain>
    </source>
</reference>
<keyword evidence="11 12" id="KW-0472">Membrane</keyword>